<dbReference type="PANTHER" id="PTHR11647">
    <property type="entry name" value="HYDRANTOINASE/DIHYDROPYRIMIDINASE FAMILY MEMBER"/>
    <property type="match status" value="1"/>
</dbReference>
<gene>
    <name evidence="2" type="ORF">ACFPZN_13240</name>
</gene>
<dbReference type="SUPFAM" id="SSF51338">
    <property type="entry name" value="Composite domain of metallo-dependent hydrolases"/>
    <property type="match status" value="1"/>
</dbReference>
<feature type="domain" description="Amidohydrolase 3" evidence="1">
    <location>
        <begin position="46"/>
        <end position="563"/>
    </location>
</feature>
<sequence>MAKFDTIIRGGTVVDGTGLPKFEGDIGIRDGKIAAIDGLRSSTAEKVIDAEGLIVAPGVIDAHTHYDAQLFWDPYCTISGWHGVTSVVIGNCGFGFAPCRPEDRDRSMLSMTRNEQIGLEAMQQGMPWDWTTFGEFLDSVNRTPKGVNVLSFAPLSPFIIYAMGSYAEAKKRRPNEKELKEICRLLDEAMEAGACGWSVQRMGEHSIQPDFDGTPMVTDIMTDEEGYAFARVLKERGEGTIQLTYAPSGDKNAEDFFDLPAVEYWVEKLAEYSGRPVLHNTLLAIDGKPDVHRHAIEWLEQCHKNGLNVFGHADTNRNFQQFNFETWNGFDIAPAWKAGLMGSPAERLANLRNPEIRAKMLADKPWLASIEGIGLKIERIEVLATGGYPALDEYVGKNLGQIGAEQGRDPLEVMLDLAVESELKVTLRTPIVHTPNAAYIAELLRCGYALPGISDGGAHMKFFVGGGYSTDLLTWMVRDTGLLSLEEAHHYLSALPARVNGFKDRGTLIEGQAADIIVYDLAGLKQVPEGLFETRNDLPGGDWRRVRWAEGYHYTIVNGQITFKDGVATDAHPGKLLRHGRA</sequence>
<protein>
    <submittedName>
        <fullName evidence="2">Amidohydrolase family protein</fullName>
    </submittedName>
</protein>
<organism evidence="2 3">
    <name type="scientific">Actinomadura rugatobispora</name>
    <dbReference type="NCBI Taxonomy" id="1994"/>
    <lineage>
        <taxon>Bacteria</taxon>
        <taxon>Bacillati</taxon>
        <taxon>Actinomycetota</taxon>
        <taxon>Actinomycetes</taxon>
        <taxon>Streptosporangiales</taxon>
        <taxon>Thermomonosporaceae</taxon>
        <taxon>Actinomadura</taxon>
    </lineage>
</organism>
<dbReference type="Pfam" id="PF07969">
    <property type="entry name" value="Amidohydro_3"/>
    <property type="match status" value="1"/>
</dbReference>
<evidence type="ECO:0000313" key="3">
    <source>
        <dbReference type="Proteomes" id="UP001596074"/>
    </source>
</evidence>
<accession>A0ABW0ZVQ9</accession>
<evidence type="ECO:0000313" key="2">
    <source>
        <dbReference type="EMBL" id="MFC5746582.1"/>
    </source>
</evidence>
<dbReference type="InterPro" id="IPR011059">
    <property type="entry name" value="Metal-dep_hydrolase_composite"/>
</dbReference>
<dbReference type="Gene3D" id="3.20.20.140">
    <property type="entry name" value="Metal-dependent hydrolases"/>
    <property type="match status" value="2"/>
</dbReference>
<dbReference type="SUPFAM" id="SSF51556">
    <property type="entry name" value="Metallo-dependent hydrolases"/>
    <property type="match status" value="1"/>
</dbReference>
<dbReference type="PANTHER" id="PTHR11647:SF1">
    <property type="entry name" value="COLLAPSIN RESPONSE MEDIATOR PROTEIN"/>
    <property type="match status" value="1"/>
</dbReference>
<reference evidence="3" key="1">
    <citation type="journal article" date="2019" name="Int. J. Syst. Evol. Microbiol.">
        <title>The Global Catalogue of Microorganisms (GCM) 10K type strain sequencing project: providing services to taxonomists for standard genome sequencing and annotation.</title>
        <authorList>
            <consortium name="The Broad Institute Genomics Platform"/>
            <consortium name="The Broad Institute Genome Sequencing Center for Infectious Disease"/>
            <person name="Wu L."/>
            <person name="Ma J."/>
        </authorList>
    </citation>
    <scope>NUCLEOTIDE SEQUENCE [LARGE SCALE GENOMIC DNA]</scope>
    <source>
        <strain evidence="3">KCTC 42087</strain>
    </source>
</reference>
<proteinExistence type="predicted"/>
<dbReference type="Gene3D" id="2.30.40.10">
    <property type="entry name" value="Urease, subunit C, domain 1"/>
    <property type="match status" value="1"/>
</dbReference>
<comment type="caution">
    <text evidence="2">The sequence shown here is derived from an EMBL/GenBank/DDBJ whole genome shotgun (WGS) entry which is preliminary data.</text>
</comment>
<evidence type="ECO:0000259" key="1">
    <source>
        <dbReference type="Pfam" id="PF07969"/>
    </source>
</evidence>
<dbReference type="InterPro" id="IPR032466">
    <property type="entry name" value="Metal_Hydrolase"/>
</dbReference>
<dbReference type="RefSeq" id="WP_378282203.1">
    <property type="nucleotide sequence ID" value="NZ_JBHSON010000015.1"/>
</dbReference>
<dbReference type="InterPro" id="IPR013108">
    <property type="entry name" value="Amidohydro_3"/>
</dbReference>
<dbReference type="Proteomes" id="UP001596074">
    <property type="component" value="Unassembled WGS sequence"/>
</dbReference>
<keyword evidence="3" id="KW-1185">Reference proteome</keyword>
<dbReference type="EMBL" id="JBHSON010000015">
    <property type="protein sequence ID" value="MFC5746582.1"/>
    <property type="molecule type" value="Genomic_DNA"/>
</dbReference>
<dbReference type="InterPro" id="IPR050378">
    <property type="entry name" value="Metallo-dep_Hydrolases_sf"/>
</dbReference>
<name>A0ABW0ZVQ9_9ACTN</name>